<accession>A0A0R2NSJ9</accession>
<evidence type="ECO:0000256" key="1">
    <source>
        <dbReference type="ARBA" id="ARBA00009104"/>
    </source>
</evidence>
<dbReference type="InterPro" id="IPR027417">
    <property type="entry name" value="P-loop_NTPase"/>
</dbReference>
<dbReference type="Pfam" id="PF06414">
    <property type="entry name" value="Zeta_toxin"/>
    <property type="match status" value="1"/>
</dbReference>
<keyword evidence="3" id="KW-1277">Toxin-antitoxin system</keyword>
<evidence type="ECO:0000256" key="6">
    <source>
        <dbReference type="ARBA" id="ARBA00032897"/>
    </source>
</evidence>
<dbReference type="SUPFAM" id="SSF52540">
    <property type="entry name" value="P-loop containing nucleoside triphosphate hydrolases"/>
    <property type="match status" value="1"/>
</dbReference>
<comment type="similarity">
    <text evidence="1">Belongs to the zeta toxin family.</text>
</comment>
<dbReference type="Proteomes" id="UP000050920">
    <property type="component" value="Unassembled WGS sequence"/>
</dbReference>
<dbReference type="InterPro" id="IPR010488">
    <property type="entry name" value="Zeta_toxin_domain"/>
</dbReference>
<evidence type="ECO:0000256" key="2">
    <source>
        <dbReference type="ARBA" id="ARBA00011963"/>
    </source>
</evidence>
<dbReference type="EC" id="2.7.1.176" evidence="2"/>
<dbReference type="EMBL" id="AYGX02000036">
    <property type="protein sequence ID" value="KRO28629.1"/>
    <property type="molecule type" value="Genomic_DNA"/>
</dbReference>
<keyword evidence="10" id="KW-1185">Reference proteome</keyword>
<evidence type="ECO:0000313" key="10">
    <source>
        <dbReference type="Proteomes" id="UP000050920"/>
    </source>
</evidence>
<evidence type="ECO:0000259" key="8">
    <source>
        <dbReference type="Pfam" id="PF06414"/>
    </source>
</evidence>
<name>A0A0R2NSJ9_9LACO</name>
<keyword evidence="5" id="KW-0067">ATP-binding</keyword>
<protein>
    <recommendedName>
        <fullName evidence="6">UDP-N-acetylglucosamine kinase</fullName>
        <ecNumber evidence="2">2.7.1.176</ecNumber>
    </recommendedName>
    <alternativeName>
        <fullName evidence="6">UDP-N-acetylglucosamine kinase</fullName>
    </alternativeName>
</protein>
<dbReference type="AlphaFoldDB" id="A0A0R2NSJ9"/>
<gene>
    <name evidence="9" type="ORF">DY78_GL002219</name>
</gene>
<evidence type="ECO:0000256" key="5">
    <source>
        <dbReference type="ARBA" id="ARBA00022840"/>
    </source>
</evidence>
<dbReference type="GO" id="GO:0005524">
    <property type="term" value="F:ATP binding"/>
    <property type="evidence" value="ECO:0007669"/>
    <property type="project" value="UniProtKB-KW"/>
</dbReference>
<proteinExistence type="inferred from homology"/>
<dbReference type="RefSeq" id="WP_024626137.1">
    <property type="nucleotide sequence ID" value="NZ_AYGX02000036.1"/>
</dbReference>
<organism evidence="9 10">
    <name type="scientific">Lactiplantibacillus fabifermentans DSM 21115</name>
    <dbReference type="NCBI Taxonomy" id="1413187"/>
    <lineage>
        <taxon>Bacteria</taxon>
        <taxon>Bacillati</taxon>
        <taxon>Bacillota</taxon>
        <taxon>Bacilli</taxon>
        <taxon>Lactobacillales</taxon>
        <taxon>Lactobacillaceae</taxon>
        <taxon>Lactiplantibacillus</taxon>
    </lineage>
</organism>
<evidence type="ECO:0000256" key="4">
    <source>
        <dbReference type="ARBA" id="ARBA00022741"/>
    </source>
</evidence>
<comment type="caution">
    <text evidence="9">The sequence shown here is derived from an EMBL/GenBank/DDBJ whole genome shotgun (WGS) entry which is preliminary data.</text>
</comment>
<dbReference type="GO" id="GO:0016301">
    <property type="term" value="F:kinase activity"/>
    <property type="evidence" value="ECO:0007669"/>
    <property type="project" value="InterPro"/>
</dbReference>
<feature type="domain" description="Zeta toxin" evidence="8">
    <location>
        <begin position="3"/>
        <end position="161"/>
    </location>
</feature>
<dbReference type="PANTHER" id="PTHR39206:SF1">
    <property type="entry name" value="SLL8004 PROTEIN"/>
    <property type="match status" value="1"/>
</dbReference>
<evidence type="ECO:0000313" key="9">
    <source>
        <dbReference type="EMBL" id="KRO28629.1"/>
    </source>
</evidence>
<evidence type="ECO:0000256" key="7">
    <source>
        <dbReference type="ARBA" id="ARBA00048178"/>
    </source>
</evidence>
<keyword evidence="4" id="KW-0547">Nucleotide-binding</keyword>
<evidence type="ECO:0000256" key="3">
    <source>
        <dbReference type="ARBA" id="ARBA00022649"/>
    </source>
</evidence>
<dbReference type="PANTHER" id="PTHR39206">
    <property type="entry name" value="SLL8004 PROTEIN"/>
    <property type="match status" value="1"/>
</dbReference>
<reference evidence="9 10" key="1">
    <citation type="journal article" date="2015" name="Genome Announc.">
        <title>Expanding the biotechnology potential of lactobacilli through comparative genomics of 213 strains and associated genera.</title>
        <authorList>
            <person name="Sun Z."/>
            <person name="Harris H.M."/>
            <person name="McCann A."/>
            <person name="Guo C."/>
            <person name="Argimon S."/>
            <person name="Zhang W."/>
            <person name="Yang X."/>
            <person name="Jeffery I.B."/>
            <person name="Cooney J.C."/>
            <person name="Kagawa T.F."/>
            <person name="Liu W."/>
            <person name="Song Y."/>
            <person name="Salvetti E."/>
            <person name="Wrobel A."/>
            <person name="Rasinkangas P."/>
            <person name="Parkhill J."/>
            <person name="Rea M.C."/>
            <person name="O'Sullivan O."/>
            <person name="Ritari J."/>
            <person name="Douillard F.P."/>
            <person name="Paul Ross R."/>
            <person name="Yang R."/>
            <person name="Briner A.E."/>
            <person name="Felis G.E."/>
            <person name="de Vos W.M."/>
            <person name="Barrangou R."/>
            <person name="Klaenhammer T.R."/>
            <person name="Caufield P.W."/>
            <person name="Cui Y."/>
            <person name="Zhang H."/>
            <person name="O'Toole P.W."/>
        </authorList>
    </citation>
    <scope>NUCLEOTIDE SEQUENCE [LARGE SCALE GENOMIC DNA]</scope>
    <source>
        <strain evidence="9 10">DSM 21115</strain>
    </source>
</reference>
<sequence>MTKPTYTIVAGINGAGKSTLFLATPSYFVGTQRINADEILRAQSGDWRDSRAQLRAMRENIHQIKQALASHTSFHTETTLAGNGKTQLDFIRQAHELGFDVTLLYVTLASAALAIDRVNHRVQKGGHGIPADVIKRRYDQSLTNLPTIAAAVDNVEIIDNSTPTGLTLIYAHRHQNSSYNQLANYAWLPNDFSEA</sequence>
<dbReference type="Gene3D" id="3.40.50.300">
    <property type="entry name" value="P-loop containing nucleotide triphosphate hydrolases"/>
    <property type="match status" value="1"/>
</dbReference>
<comment type="catalytic activity">
    <reaction evidence="7">
        <text>UDP-N-acetyl-alpha-D-glucosamine + ATP = UDP-N-acetyl-alpha-D-glucosamine 3'-phosphate + ADP + H(+)</text>
        <dbReference type="Rhea" id="RHEA:32671"/>
        <dbReference type="ChEBI" id="CHEBI:15378"/>
        <dbReference type="ChEBI" id="CHEBI:30616"/>
        <dbReference type="ChEBI" id="CHEBI:57705"/>
        <dbReference type="ChEBI" id="CHEBI:64353"/>
        <dbReference type="ChEBI" id="CHEBI:456216"/>
        <dbReference type="EC" id="2.7.1.176"/>
    </reaction>
</comment>